<dbReference type="EMBL" id="JBHTNH010000054">
    <property type="protein sequence ID" value="MFD1363307.1"/>
    <property type="molecule type" value="Genomic_DNA"/>
</dbReference>
<dbReference type="Pfam" id="PF01965">
    <property type="entry name" value="DJ-1_PfpI"/>
    <property type="match status" value="1"/>
</dbReference>
<comment type="similarity">
    <text evidence="1">Belongs to the peptidase C56 family.</text>
</comment>
<dbReference type="InterPro" id="IPR029062">
    <property type="entry name" value="Class_I_gatase-like"/>
</dbReference>
<dbReference type="InterPro" id="IPR006286">
    <property type="entry name" value="C56_PfpI-like"/>
</dbReference>
<accession>A0ABW3ZY16</accession>
<dbReference type="PANTHER" id="PTHR42733">
    <property type="entry name" value="DJ-1 PROTEIN"/>
    <property type="match status" value="1"/>
</dbReference>
<reference evidence="4" key="1">
    <citation type="journal article" date="2019" name="Int. J. Syst. Evol. Microbiol.">
        <title>The Global Catalogue of Microorganisms (GCM) 10K type strain sequencing project: providing services to taxonomists for standard genome sequencing and annotation.</title>
        <authorList>
            <consortium name="The Broad Institute Genomics Platform"/>
            <consortium name="The Broad Institute Genome Sequencing Center for Infectious Disease"/>
            <person name="Wu L."/>
            <person name="Ma J."/>
        </authorList>
    </citation>
    <scope>NUCLEOTIDE SEQUENCE [LARGE SCALE GENOMIC DNA]</scope>
    <source>
        <strain evidence="4">CCUG 54822</strain>
    </source>
</reference>
<evidence type="ECO:0000256" key="1">
    <source>
        <dbReference type="ARBA" id="ARBA00008542"/>
    </source>
</evidence>
<sequence length="190" mass="21460">MSTKKILIVAGDAVEALEVYYPYFRCLEEGYETDIAAPTKKVLHTVVHDFEDWETYTEKRGYQIEATKAFEEIDASQYDAIIIPGGRAPEHIRMDEHLPGIIKHFFEADKPIAVVCHGSLALTMIEDAVKGRELTAYIACKPEVESIGATYINKMNHTDNNLISAHSWPDLSSLMKEFIKQVNALEKVKD</sequence>
<feature type="domain" description="DJ-1/PfpI" evidence="2">
    <location>
        <begin position="4"/>
        <end position="181"/>
    </location>
</feature>
<protein>
    <submittedName>
        <fullName evidence="3">DJ-1/PfpI family protein</fullName>
    </submittedName>
</protein>
<dbReference type="Proteomes" id="UP001597178">
    <property type="component" value="Unassembled WGS sequence"/>
</dbReference>
<dbReference type="PROSITE" id="PS51276">
    <property type="entry name" value="PEPTIDASE_C56_PFPI"/>
    <property type="match status" value="1"/>
</dbReference>
<comment type="caution">
    <text evidence="3">The sequence shown here is derived from an EMBL/GenBank/DDBJ whole genome shotgun (WGS) entry which is preliminary data.</text>
</comment>
<gene>
    <name evidence="3" type="ORF">ACFQ4A_16985</name>
</gene>
<dbReference type="Gene3D" id="3.40.50.880">
    <property type="match status" value="1"/>
</dbReference>
<name>A0ABW3ZY16_9BACI</name>
<dbReference type="SUPFAM" id="SSF52317">
    <property type="entry name" value="Class I glutamine amidotransferase-like"/>
    <property type="match status" value="1"/>
</dbReference>
<evidence type="ECO:0000313" key="4">
    <source>
        <dbReference type="Proteomes" id="UP001597178"/>
    </source>
</evidence>
<evidence type="ECO:0000259" key="2">
    <source>
        <dbReference type="Pfam" id="PF01965"/>
    </source>
</evidence>
<dbReference type="RefSeq" id="WP_382402561.1">
    <property type="nucleotide sequence ID" value="NZ_JBHTNH010000054.1"/>
</dbReference>
<organism evidence="3 4">
    <name type="scientific">Lentibacillus salinarum</name>
    <dbReference type="NCBI Taxonomy" id="446820"/>
    <lineage>
        <taxon>Bacteria</taxon>
        <taxon>Bacillati</taxon>
        <taxon>Bacillota</taxon>
        <taxon>Bacilli</taxon>
        <taxon>Bacillales</taxon>
        <taxon>Bacillaceae</taxon>
        <taxon>Lentibacillus</taxon>
    </lineage>
</organism>
<evidence type="ECO:0000313" key="3">
    <source>
        <dbReference type="EMBL" id="MFD1363307.1"/>
    </source>
</evidence>
<dbReference type="PANTHER" id="PTHR42733:SF2">
    <property type="entry name" value="DJ-1_THIJ_PFPI FAMILY PROTEIN"/>
    <property type="match status" value="1"/>
</dbReference>
<keyword evidence="4" id="KW-1185">Reference proteome</keyword>
<dbReference type="CDD" id="cd03169">
    <property type="entry name" value="GATase1_PfpI_1"/>
    <property type="match status" value="1"/>
</dbReference>
<dbReference type="InterPro" id="IPR002818">
    <property type="entry name" value="DJ-1/PfpI"/>
</dbReference>
<proteinExistence type="inferred from homology"/>